<keyword evidence="2 7" id="KW-0812">Transmembrane</keyword>
<reference evidence="9" key="1">
    <citation type="submission" date="2020-01" db="EMBL/GenBank/DDBJ databases">
        <title>Genome Sequencing of Three Apophysomyces-Like Fungal Strains Confirms a Novel Fungal Genus in the Mucoromycota with divergent Burkholderia-like Endosymbiotic Bacteria.</title>
        <authorList>
            <person name="Stajich J.E."/>
            <person name="Macias A.M."/>
            <person name="Carter-House D."/>
            <person name="Lovett B."/>
            <person name="Kasson L.R."/>
            <person name="Berry K."/>
            <person name="Grigoriev I."/>
            <person name="Chang Y."/>
            <person name="Spatafora J."/>
            <person name="Kasson M.T."/>
        </authorList>
    </citation>
    <scope>NUCLEOTIDE SEQUENCE</scope>
    <source>
        <strain evidence="9">NRRL A-21654</strain>
    </source>
</reference>
<dbReference type="InterPro" id="IPR017937">
    <property type="entry name" value="Thioredoxin_CS"/>
</dbReference>
<sequence>MTGDMLNAVRSDQPWFIKFYAPWCGHCQRLQPIWEQLAETVSDNVAIGEVNCEISRALCTDYNVSGLPTLRFMAHGSSFDYTGERSLDDLLKYVQKMTRPVVGKVTYDTLAQLTKENQVNLIHVYDEDSNSLDVLKDAAPRFLDRVPFWVTNDPEAIARIGLGTFVMKDDRFLPYIGETWSSEHLAGWVQKESFPLVSRVERQNSAKLLRADRLVVLGIFKDESSHQPFRRSAEFWRDHSNITALFAEIDGVAYNNYIYRTYGITQSQMPAVVILDPANNLYFDRDAEGSRFSLEQAEAIVQALEDSIAGRLEGASTLPVGKNQAMQPFVLFLQKHWTPVFIGFTVIVSIMIWLLRSTREDGQPVPSPATPATVISKKED</sequence>
<evidence type="ECO:0000256" key="4">
    <source>
        <dbReference type="ARBA" id="ARBA00023136"/>
    </source>
</evidence>
<evidence type="ECO:0000256" key="3">
    <source>
        <dbReference type="ARBA" id="ARBA00022989"/>
    </source>
</evidence>
<dbReference type="InterPro" id="IPR036249">
    <property type="entry name" value="Thioredoxin-like_sf"/>
</dbReference>
<dbReference type="InterPro" id="IPR052250">
    <property type="entry name" value="PDI_TMX3"/>
</dbReference>
<dbReference type="PANTHER" id="PTHR46426:SF1">
    <property type="entry name" value="PROTEIN DISULFIDE-ISOMERASE TMX3"/>
    <property type="match status" value="1"/>
</dbReference>
<dbReference type="Pfam" id="PF13848">
    <property type="entry name" value="Thioredoxin_6"/>
    <property type="match status" value="1"/>
</dbReference>
<dbReference type="Pfam" id="PF00085">
    <property type="entry name" value="Thioredoxin"/>
    <property type="match status" value="1"/>
</dbReference>
<proteinExistence type="predicted"/>
<dbReference type="Proteomes" id="UP000605846">
    <property type="component" value="Unassembled WGS sequence"/>
</dbReference>
<protein>
    <recommendedName>
        <fullName evidence="8">Thioredoxin domain-containing protein</fullName>
    </recommendedName>
</protein>
<name>A0A8H7EP43_9FUNG</name>
<feature type="region of interest" description="Disordered" evidence="6">
    <location>
        <begin position="360"/>
        <end position="380"/>
    </location>
</feature>
<dbReference type="PROSITE" id="PS51352">
    <property type="entry name" value="THIOREDOXIN_2"/>
    <property type="match status" value="1"/>
</dbReference>
<evidence type="ECO:0000256" key="1">
    <source>
        <dbReference type="ARBA" id="ARBA00004389"/>
    </source>
</evidence>
<dbReference type="PROSITE" id="PS00194">
    <property type="entry name" value="THIOREDOXIN_1"/>
    <property type="match status" value="1"/>
</dbReference>
<dbReference type="SUPFAM" id="SSF52833">
    <property type="entry name" value="Thioredoxin-like"/>
    <property type="match status" value="2"/>
</dbReference>
<evidence type="ECO:0000256" key="6">
    <source>
        <dbReference type="SAM" id="MobiDB-lite"/>
    </source>
</evidence>
<organism evidence="9 10">
    <name type="scientific">Apophysomyces ossiformis</name>
    <dbReference type="NCBI Taxonomy" id="679940"/>
    <lineage>
        <taxon>Eukaryota</taxon>
        <taxon>Fungi</taxon>
        <taxon>Fungi incertae sedis</taxon>
        <taxon>Mucoromycota</taxon>
        <taxon>Mucoromycotina</taxon>
        <taxon>Mucoromycetes</taxon>
        <taxon>Mucorales</taxon>
        <taxon>Mucorineae</taxon>
        <taxon>Mucoraceae</taxon>
        <taxon>Apophysomyces</taxon>
    </lineage>
</organism>
<keyword evidence="4 7" id="KW-0472">Membrane</keyword>
<evidence type="ECO:0000313" key="10">
    <source>
        <dbReference type="Proteomes" id="UP000605846"/>
    </source>
</evidence>
<evidence type="ECO:0000259" key="8">
    <source>
        <dbReference type="PROSITE" id="PS51352"/>
    </source>
</evidence>
<dbReference type="OrthoDB" id="427280at2759"/>
<keyword evidence="3 7" id="KW-1133">Transmembrane helix</keyword>
<evidence type="ECO:0000313" key="9">
    <source>
        <dbReference type="EMBL" id="KAF7723701.1"/>
    </source>
</evidence>
<comment type="function">
    <text evidence="5">Probable disulfide isomerase, which participates in the folding of proteins containing disulfide bonds. May act as a dithiol oxidase. Acts as a regulator of endoplasmic reticulum-mitochondria contact sites via its ability to regulate redox signals.</text>
</comment>
<dbReference type="GO" id="GO:0005789">
    <property type="term" value="C:endoplasmic reticulum membrane"/>
    <property type="evidence" value="ECO:0007669"/>
    <property type="project" value="UniProtKB-SubCell"/>
</dbReference>
<evidence type="ECO:0000256" key="7">
    <source>
        <dbReference type="SAM" id="Phobius"/>
    </source>
</evidence>
<comment type="caution">
    <text evidence="9">The sequence shown here is derived from an EMBL/GenBank/DDBJ whole genome shotgun (WGS) entry which is preliminary data.</text>
</comment>
<keyword evidence="10" id="KW-1185">Reference proteome</keyword>
<dbReference type="EMBL" id="JABAYA010000142">
    <property type="protein sequence ID" value="KAF7723701.1"/>
    <property type="molecule type" value="Genomic_DNA"/>
</dbReference>
<evidence type="ECO:0000256" key="2">
    <source>
        <dbReference type="ARBA" id="ARBA00022692"/>
    </source>
</evidence>
<dbReference type="PANTHER" id="PTHR46426">
    <property type="entry name" value="PROTEIN DISULFIDE-ISOMERASE TMX3"/>
    <property type="match status" value="1"/>
</dbReference>
<accession>A0A8H7EP43</accession>
<evidence type="ECO:0000256" key="5">
    <source>
        <dbReference type="ARBA" id="ARBA00045246"/>
    </source>
</evidence>
<comment type="subcellular location">
    <subcellularLocation>
        <location evidence="1">Endoplasmic reticulum membrane</location>
        <topology evidence="1">Single-pass membrane protein</topology>
    </subcellularLocation>
</comment>
<dbReference type="AlphaFoldDB" id="A0A8H7EP43"/>
<dbReference type="CDD" id="cd02961">
    <property type="entry name" value="PDI_a_family"/>
    <property type="match status" value="1"/>
</dbReference>
<dbReference type="Gene3D" id="3.40.30.10">
    <property type="entry name" value="Glutaredoxin"/>
    <property type="match status" value="3"/>
</dbReference>
<gene>
    <name evidence="9" type="ORF">EC973_001742</name>
</gene>
<feature type="domain" description="Thioredoxin" evidence="8">
    <location>
        <begin position="1"/>
        <end position="99"/>
    </location>
</feature>
<feature type="transmembrane region" description="Helical" evidence="7">
    <location>
        <begin position="336"/>
        <end position="355"/>
    </location>
</feature>
<dbReference type="InterPro" id="IPR013766">
    <property type="entry name" value="Thioredoxin_domain"/>
</dbReference>